<name>A0A916QBA6_9BACL</name>
<feature type="domain" description="N-acetyltransferase" evidence="1">
    <location>
        <begin position="1"/>
        <end position="144"/>
    </location>
</feature>
<protein>
    <submittedName>
        <fullName evidence="2">N-acetyltransferase</fullName>
    </submittedName>
</protein>
<dbReference type="Gene3D" id="3.40.630.30">
    <property type="match status" value="1"/>
</dbReference>
<proteinExistence type="predicted"/>
<gene>
    <name evidence="2" type="ORF">PRECH8_08820</name>
</gene>
<comment type="caution">
    <text evidence="2">The sequence shown here is derived from an EMBL/GenBank/DDBJ whole genome shotgun (WGS) entry which is preliminary data.</text>
</comment>
<reference evidence="2" key="2">
    <citation type="journal article" date="2021" name="Data Brief">
        <title>Draft genome sequence data of the facultative, thermophilic, xylanolytic bacterium Paenibacillus sp. strain DA-C8.</title>
        <authorList>
            <person name="Chhe C."/>
            <person name="Uke A."/>
            <person name="Baramee S."/>
            <person name="Ungkulpasvich U."/>
            <person name="Tachaapaikoon C."/>
            <person name="Pason P."/>
            <person name="Waeonukul R."/>
            <person name="Ratanakhanokchai K."/>
            <person name="Kosugi A."/>
        </authorList>
    </citation>
    <scope>NUCLEOTIDE SEQUENCE</scope>
    <source>
        <strain evidence="2">DA-C8</strain>
    </source>
</reference>
<dbReference type="Pfam" id="PF00583">
    <property type="entry name" value="Acetyltransf_1"/>
    <property type="match status" value="1"/>
</dbReference>
<organism evidence="2 3">
    <name type="scientific">Insulibacter thermoxylanivorax</name>
    <dbReference type="NCBI Taxonomy" id="2749268"/>
    <lineage>
        <taxon>Bacteria</taxon>
        <taxon>Bacillati</taxon>
        <taxon>Bacillota</taxon>
        <taxon>Bacilli</taxon>
        <taxon>Bacillales</taxon>
        <taxon>Paenibacillaceae</taxon>
        <taxon>Insulibacter</taxon>
    </lineage>
</organism>
<dbReference type="SUPFAM" id="SSF55729">
    <property type="entry name" value="Acyl-CoA N-acyltransferases (Nat)"/>
    <property type="match status" value="1"/>
</dbReference>
<dbReference type="InterPro" id="IPR016181">
    <property type="entry name" value="Acyl_CoA_acyltransferase"/>
</dbReference>
<dbReference type="PROSITE" id="PS51186">
    <property type="entry name" value="GNAT"/>
    <property type="match status" value="1"/>
</dbReference>
<evidence type="ECO:0000259" key="1">
    <source>
        <dbReference type="PROSITE" id="PS51186"/>
    </source>
</evidence>
<dbReference type="RefSeq" id="WP_200965875.1">
    <property type="nucleotide sequence ID" value="NZ_BMAQ01000006.1"/>
</dbReference>
<accession>A0A916QBA6</accession>
<dbReference type="Proteomes" id="UP000654993">
    <property type="component" value="Unassembled WGS sequence"/>
</dbReference>
<dbReference type="GO" id="GO:0016747">
    <property type="term" value="F:acyltransferase activity, transferring groups other than amino-acyl groups"/>
    <property type="evidence" value="ECO:0007669"/>
    <property type="project" value="InterPro"/>
</dbReference>
<evidence type="ECO:0000313" key="3">
    <source>
        <dbReference type="Proteomes" id="UP000654993"/>
    </source>
</evidence>
<dbReference type="AlphaFoldDB" id="A0A916QBA6"/>
<dbReference type="EMBL" id="BMAQ01000006">
    <property type="protein sequence ID" value="GFR37586.1"/>
    <property type="molecule type" value="Genomic_DNA"/>
</dbReference>
<reference evidence="2" key="1">
    <citation type="submission" date="2020-08" db="EMBL/GenBank/DDBJ databases">
        <authorList>
            <person name="Uke A."/>
            <person name="Chhe C."/>
            <person name="Baramee S."/>
            <person name="Kosugi A."/>
        </authorList>
    </citation>
    <scope>NUCLEOTIDE SEQUENCE</scope>
    <source>
        <strain evidence="2">DA-C8</strain>
    </source>
</reference>
<dbReference type="InterPro" id="IPR000182">
    <property type="entry name" value="GNAT_dom"/>
</dbReference>
<sequence length="152" mass="17481">MFEDVKSLLKDIPELVELLSYSIVPAPEPEELEQIVEEYRTNPSCRIYALAYEDEWIGIIGYEKQENGVIEIRHIAVHPGMRGSGFGRGLILELIGVEEDAKELYAVTTDEMAVDFFRNIGFTIESIDELYPGIERFRCRYLIDESVIDEDE</sequence>
<keyword evidence="3" id="KW-1185">Reference proteome</keyword>
<evidence type="ECO:0000313" key="2">
    <source>
        <dbReference type="EMBL" id="GFR37586.1"/>
    </source>
</evidence>
<dbReference type="CDD" id="cd04301">
    <property type="entry name" value="NAT_SF"/>
    <property type="match status" value="1"/>
</dbReference>